<accession>A0AAP0Q6V2</accession>
<dbReference type="FunFam" id="1.20.58.90:FF:000004">
    <property type="entry name" value="Syntaxin 10"/>
    <property type="match status" value="1"/>
</dbReference>
<keyword evidence="4" id="KW-0653">Protein transport</keyword>
<organism evidence="12 13">
    <name type="scientific">Stephania yunnanensis</name>
    <dbReference type="NCBI Taxonomy" id="152371"/>
    <lineage>
        <taxon>Eukaryota</taxon>
        <taxon>Viridiplantae</taxon>
        <taxon>Streptophyta</taxon>
        <taxon>Embryophyta</taxon>
        <taxon>Tracheophyta</taxon>
        <taxon>Spermatophyta</taxon>
        <taxon>Magnoliopsida</taxon>
        <taxon>Ranunculales</taxon>
        <taxon>Menispermaceae</taxon>
        <taxon>Menispermoideae</taxon>
        <taxon>Cissampelideae</taxon>
        <taxon>Stephania</taxon>
    </lineage>
</organism>
<dbReference type="GO" id="GO:0005794">
    <property type="term" value="C:Golgi apparatus"/>
    <property type="evidence" value="ECO:0007669"/>
    <property type="project" value="UniProtKB-SubCell"/>
</dbReference>
<keyword evidence="13" id="KW-1185">Reference proteome</keyword>
<evidence type="ECO:0000256" key="10">
    <source>
        <dbReference type="SAM" id="Phobius"/>
    </source>
</evidence>
<evidence type="ECO:0000256" key="9">
    <source>
        <dbReference type="SAM" id="Coils"/>
    </source>
</evidence>
<dbReference type="Gene3D" id="1.20.5.110">
    <property type="match status" value="1"/>
</dbReference>
<evidence type="ECO:0000256" key="8">
    <source>
        <dbReference type="ARBA" id="ARBA00037801"/>
    </source>
</evidence>
<dbReference type="InterPro" id="IPR010989">
    <property type="entry name" value="SNARE"/>
</dbReference>
<dbReference type="FunFam" id="1.20.5.110:FF:000034">
    <property type="entry name" value="syntaxin-61 isoform X1"/>
    <property type="match status" value="1"/>
</dbReference>
<evidence type="ECO:0000256" key="2">
    <source>
        <dbReference type="ARBA" id="ARBA00022448"/>
    </source>
</evidence>
<feature type="transmembrane region" description="Helical" evidence="10">
    <location>
        <begin position="228"/>
        <end position="247"/>
    </location>
</feature>
<evidence type="ECO:0000259" key="11">
    <source>
        <dbReference type="PROSITE" id="PS50192"/>
    </source>
</evidence>
<comment type="caution">
    <text evidence="12">The sequence shown here is derived from an EMBL/GenBank/DDBJ whole genome shotgun (WGS) entry which is preliminary data.</text>
</comment>
<protein>
    <recommendedName>
        <fullName evidence="11">t-SNARE coiled-coil homology domain-containing protein</fullName>
    </recommendedName>
</protein>
<evidence type="ECO:0000313" key="13">
    <source>
        <dbReference type="Proteomes" id="UP001420932"/>
    </source>
</evidence>
<comment type="subcellular location">
    <subcellularLocation>
        <location evidence="8">Golgi apparatus</location>
        <location evidence="8">trans-Golgi network membrane</location>
        <topology evidence="8">Single-pass type IV membrane protein</topology>
    </subcellularLocation>
</comment>
<comment type="similarity">
    <text evidence="1">Belongs to the syntaxin family.</text>
</comment>
<gene>
    <name evidence="12" type="ORF">Syun_002052</name>
</gene>
<reference evidence="12 13" key="1">
    <citation type="submission" date="2024-01" db="EMBL/GenBank/DDBJ databases">
        <title>Genome assemblies of Stephania.</title>
        <authorList>
            <person name="Yang L."/>
        </authorList>
    </citation>
    <scope>NUCLEOTIDE SEQUENCE [LARGE SCALE GENOMIC DNA]</scope>
    <source>
        <strain evidence="12">YNDBR</strain>
        <tissue evidence="12">Leaf</tissue>
    </source>
</reference>
<keyword evidence="6" id="KW-0333">Golgi apparatus</keyword>
<name>A0AAP0Q6V2_9MAGN</name>
<dbReference type="CDD" id="cd15841">
    <property type="entry name" value="SNARE_Qc"/>
    <property type="match status" value="1"/>
</dbReference>
<dbReference type="Proteomes" id="UP001420932">
    <property type="component" value="Unassembled WGS sequence"/>
</dbReference>
<dbReference type="AlphaFoldDB" id="A0AAP0Q6V2"/>
<evidence type="ECO:0000256" key="7">
    <source>
        <dbReference type="ARBA" id="ARBA00023136"/>
    </source>
</evidence>
<dbReference type="GO" id="GO:0048193">
    <property type="term" value="P:Golgi vesicle transport"/>
    <property type="evidence" value="ECO:0007669"/>
    <property type="project" value="InterPro"/>
</dbReference>
<evidence type="ECO:0000256" key="4">
    <source>
        <dbReference type="ARBA" id="ARBA00022927"/>
    </source>
</evidence>
<keyword evidence="7 10" id="KW-0472">Membrane</keyword>
<feature type="domain" description="T-SNARE coiled-coil homology" evidence="11">
    <location>
        <begin position="156"/>
        <end position="218"/>
    </location>
</feature>
<dbReference type="GO" id="GO:0015031">
    <property type="term" value="P:protein transport"/>
    <property type="evidence" value="ECO:0007669"/>
    <property type="project" value="UniProtKB-KW"/>
</dbReference>
<proteinExistence type="inferred from homology"/>
<evidence type="ECO:0000256" key="3">
    <source>
        <dbReference type="ARBA" id="ARBA00022692"/>
    </source>
</evidence>
<dbReference type="Gene3D" id="1.20.58.90">
    <property type="match status" value="1"/>
</dbReference>
<dbReference type="EMBL" id="JBBNAF010000001">
    <property type="protein sequence ID" value="KAK9169912.1"/>
    <property type="molecule type" value="Genomic_DNA"/>
</dbReference>
<keyword evidence="9" id="KW-0175">Coiled coil</keyword>
<sequence length="248" mass="28436">MTSAQDPFYIVKEEIQVSIEKLQSTFHQWGSVPSNTGEWVHLTKELIAGSESIEWQVDELEKTISVAARDPSWYGIDEVELEKRRRWTSTARNQLTNVRKTVEAGKPRNTINAGMSGMRQELMRHPNNHSSSNEKLNQFRSQDNDDFISSESDRQLLLVRQQDEELEELSASVRRIGGVGLTIHEELTGQEKIIHDLGLDVESASNRLDFLQKKVEVVMKKVGIKGQLMMIMFLVIMFIVLFVLVFFT</sequence>
<dbReference type="GO" id="GO:0016020">
    <property type="term" value="C:membrane"/>
    <property type="evidence" value="ECO:0007669"/>
    <property type="project" value="InterPro"/>
</dbReference>
<evidence type="ECO:0000256" key="5">
    <source>
        <dbReference type="ARBA" id="ARBA00022989"/>
    </source>
</evidence>
<evidence type="ECO:0000313" key="12">
    <source>
        <dbReference type="EMBL" id="KAK9169912.1"/>
    </source>
</evidence>
<dbReference type="CDD" id="cd21445">
    <property type="entry name" value="SNARE_NTD_AtSYP61-like"/>
    <property type="match status" value="1"/>
</dbReference>
<dbReference type="PROSITE" id="PS50192">
    <property type="entry name" value="T_SNARE"/>
    <property type="match status" value="1"/>
</dbReference>
<evidence type="ECO:0000256" key="1">
    <source>
        <dbReference type="ARBA" id="ARBA00009063"/>
    </source>
</evidence>
<keyword evidence="2" id="KW-0813">Transport</keyword>
<keyword evidence="3 10" id="KW-0812">Transmembrane</keyword>
<keyword evidence="5 10" id="KW-1133">Transmembrane helix</keyword>
<dbReference type="Pfam" id="PF09177">
    <property type="entry name" value="STX6_10_61_N"/>
    <property type="match status" value="1"/>
</dbReference>
<dbReference type="SUPFAM" id="SSF47661">
    <property type="entry name" value="t-snare proteins"/>
    <property type="match status" value="1"/>
</dbReference>
<dbReference type="InterPro" id="IPR000727">
    <property type="entry name" value="T_SNARE_dom"/>
</dbReference>
<dbReference type="SMART" id="SM00397">
    <property type="entry name" value="t_SNARE"/>
    <property type="match status" value="1"/>
</dbReference>
<evidence type="ECO:0000256" key="6">
    <source>
        <dbReference type="ARBA" id="ARBA00023034"/>
    </source>
</evidence>
<feature type="coiled-coil region" evidence="9">
    <location>
        <begin position="194"/>
        <end position="221"/>
    </location>
</feature>
<dbReference type="InterPro" id="IPR015260">
    <property type="entry name" value="Syntaxin-6/10/61_N"/>
</dbReference>
<dbReference type="PANTHER" id="PTHR12791">
    <property type="entry name" value="GOLGI SNARE BET1-RELATED"/>
    <property type="match status" value="1"/>
</dbReference>
<dbReference type="SUPFAM" id="SSF58038">
    <property type="entry name" value="SNARE fusion complex"/>
    <property type="match status" value="1"/>
</dbReference>